<dbReference type="GO" id="GO:0016020">
    <property type="term" value="C:membrane"/>
    <property type="evidence" value="ECO:0007669"/>
    <property type="project" value="UniProtKB-SubCell"/>
</dbReference>
<evidence type="ECO:0000256" key="1">
    <source>
        <dbReference type="ARBA" id="ARBA00004479"/>
    </source>
</evidence>
<keyword evidence="5" id="KW-0472">Membrane</keyword>
<evidence type="ECO:0000256" key="3">
    <source>
        <dbReference type="ARBA" id="ARBA00022729"/>
    </source>
</evidence>
<dbReference type="AlphaFoldDB" id="A0A8S1E9R6"/>
<dbReference type="OrthoDB" id="6285106at2759"/>
<comment type="caution">
    <text evidence="7">The sequence shown here is derived from an EMBL/GenBank/DDBJ whole genome shotgun (WGS) entry which is preliminary data.</text>
</comment>
<dbReference type="PANTHER" id="PTHR13055">
    <property type="entry name" value="TUMOR ENDOTHELIAL MARKER 7 RELATED"/>
    <property type="match status" value="1"/>
</dbReference>
<dbReference type="PANTHER" id="PTHR13055:SF12">
    <property type="entry name" value="LD40707P"/>
    <property type="match status" value="1"/>
</dbReference>
<feature type="signal peptide" evidence="6">
    <location>
        <begin position="1"/>
        <end position="28"/>
    </location>
</feature>
<evidence type="ECO:0008006" key="9">
    <source>
        <dbReference type="Google" id="ProtNLM"/>
    </source>
</evidence>
<accession>A0A8S1E9R6</accession>
<evidence type="ECO:0000256" key="5">
    <source>
        <dbReference type="SAM" id="Phobius"/>
    </source>
</evidence>
<keyword evidence="4 5" id="KW-1133">Transmembrane helix</keyword>
<dbReference type="InterPro" id="IPR031152">
    <property type="entry name" value="PLXDC"/>
</dbReference>
<dbReference type="Proteomes" id="UP000494165">
    <property type="component" value="Unassembled WGS sequence"/>
</dbReference>
<protein>
    <recommendedName>
        <fullName evidence="9">Peptidase A2 domain-containing protein</fullName>
    </recommendedName>
</protein>
<feature type="transmembrane region" description="Helical" evidence="5">
    <location>
        <begin position="358"/>
        <end position="384"/>
    </location>
</feature>
<evidence type="ECO:0000313" key="7">
    <source>
        <dbReference type="EMBL" id="CAB3386933.1"/>
    </source>
</evidence>
<organism evidence="7 8">
    <name type="scientific">Cloeon dipterum</name>
    <dbReference type="NCBI Taxonomy" id="197152"/>
    <lineage>
        <taxon>Eukaryota</taxon>
        <taxon>Metazoa</taxon>
        <taxon>Ecdysozoa</taxon>
        <taxon>Arthropoda</taxon>
        <taxon>Hexapoda</taxon>
        <taxon>Insecta</taxon>
        <taxon>Pterygota</taxon>
        <taxon>Palaeoptera</taxon>
        <taxon>Ephemeroptera</taxon>
        <taxon>Pisciforma</taxon>
        <taxon>Baetidae</taxon>
        <taxon>Cloeon</taxon>
    </lineage>
</organism>
<keyword evidence="2 5" id="KW-0812">Transmembrane</keyword>
<keyword evidence="8" id="KW-1185">Reference proteome</keyword>
<gene>
    <name evidence="7" type="ORF">CLODIP_2_CD16354</name>
</gene>
<feature type="chain" id="PRO_5035810054" description="Peptidase A2 domain-containing protein" evidence="6">
    <location>
        <begin position="29"/>
        <end position="423"/>
    </location>
</feature>
<evidence type="ECO:0000256" key="6">
    <source>
        <dbReference type="SAM" id="SignalP"/>
    </source>
</evidence>
<evidence type="ECO:0000313" key="8">
    <source>
        <dbReference type="Proteomes" id="UP000494165"/>
    </source>
</evidence>
<proteinExistence type="predicted"/>
<sequence>MRVVQRKFYRTLWIFLISLLAILPKAFCKTGNWRGTPPPIIPSSSVTLERHFHDFYSSNFITDKELAKNMWLDIPAGDKNRIDLNRKDCSHPDCFSKVVLLPFDFPFYGHSIREVVVMKDGYINITTDWTHSKVYIAPLKVPNFLTNEKSSVSWIVQEKSLIVQWENLDTNLQVGTFSFQAKLTHEGCIIFFYKKNPIDISLFTYLKRGHVHIGLKHLRDRFHESNGVEENWNYHDINFSNHYSVFNFRTFSTLVLMLINRCDVYEDEKHCMAAANRLKCKWNYKMELCKNAKPQKPVKTDHPLSRLVRDDHRNIKMSPKEKIENTITGHDPEENIVVFEETVKNETSQCYQSGNCQFWIVVTVISCVAVVFSIFSHLCCYMPLDQSEKTWPKKFKTLSFGDKKIRLIVDSGLDYEYADESNL</sequence>
<comment type="subcellular location">
    <subcellularLocation>
        <location evidence="1">Membrane</location>
        <topology evidence="1">Single-pass type I membrane protein</topology>
    </subcellularLocation>
</comment>
<keyword evidence="3 6" id="KW-0732">Signal</keyword>
<evidence type="ECO:0000256" key="4">
    <source>
        <dbReference type="ARBA" id="ARBA00022989"/>
    </source>
</evidence>
<name>A0A8S1E9R6_9INSE</name>
<dbReference type="EMBL" id="CADEPI010000521">
    <property type="protein sequence ID" value="CAB3386933.1"/>
    <property type="molecule type" value="Genomic_DNA"/>
</dbReference>
<evidence type="ECO:0000256" key="2">
    <source>
        <dbReference type="ARBA" id="ARBA00022692"/>
    </source>
</evidence>
<reference evidence="7 8" key="1">
    <citation type="submission" date="2020-04" db="EMBL/GenBank/DDBJ databases">
        <authorList>
            <person name="Alioto T."/>
            <person name="Alioto T."/>
            <person name="Gomez Garrido J."/>
        </authorList>
    </citation>
    <scope>NUCLEOTIDE SEQUENCE [LARGE SCALE GENOMIC DNA]</scope>
</reference>